<gene>
    <name evidence="1" type="ORF">EYH02_03575</name>
</gene>
<protein>
    <submittedName>
        <fullName evidence="1">Uncharacterized protein</fullName>
    </submittedName>
</protein>
<reference evidence="1" key="1">
    <citation type="journal article" date="2020" name="ISME J.">
        <title>Gammaproteobacteria mediating utilization of methyl-, sulfur- and petroleum organic compounds in deep ocean hydrothermal plumes.</title>
        <authorList>
            <person name="Zhou Z."/>
            <person name="Liu Y."/>
            <person name="Pan J."/>
            <person name="Cron B.R."/>
            <person name="Toner B.M."/>
            <person name="Anantharaman K."/>
            <person name="Breier J.A."/>
            <person name="Dick G.J."/>
            <person name="Li M."/>
        </authorList>
    </citation>
    <scope>NUCLEOTIDE SEQUENCE</scope>
    <source>
        <strain evidence="1">SZUA-1435</strain>
    </source>
</reference>
<comment type="caution">
    <text evidence="1">The sequence shown here is derived from an EMBL/GenBank/DDBJ whole genome shotgun (WGS) entry which is preliminary data.</text>
</comment>
<dbReference type="Proteomes" id="UP000605805">
    <property type="component" value="Unassembled WGS sequence"/>
</dbReference>
<dbReference type="AlphaFoldDB" id="A0A832YXX1"/>
<evidence type="ECO:0000313" key="2">
    <source>
        <dbReference type="Proteomes" id="UP000605805"/>
    </source>
</evidence>
<dbReference type="EMBL" id="DQTV01000066">
    <property type="protein sequence ID" value="HIP57133.1"/>
    <property type="molecule type" value="Genomic_DNA"/>
</dbReference>
<accession>A0A832YXX1</accession>
<sequence>MDRYVIGGHVDITTVTVVQKRVRVANLSIEVSSTLYREDIVIPPREVFIQPFVSDRDSVMTIRIRVHGRASLAVFIAIESRGELMLFKPSQLKEEHNVLIYRVPIPSGIGAVVLANQGLDRAVVDLEIDIG</sequence>
<organism evidence="1 2">
    <name type="scientific">Ignisphaera aggregans</name>
    <dbReference type="NCBI Taxonomy" id="334771"/>
    <lineage>
        <taxon>Archaea</taxon>
        <taxon>Thermoproteota</taxon>
        <taxon>Thermoprotei</taxon>
        <taxon>Desulfurococcales</taxon>
        <taxon>Desulfurococcaceae</taxon>
        <taxon>Ignisphaera</taxon>
    </lineage>
</organism>
<proteinExistence type="predicted"/>
<evidence type="ECO:0000313" key="1">
    <source>
        <dbReference type="EMBL" id="HIP57133.1"/>
    </source>
</evidence>
<name>A0A832YXX1_9CREN</name>